<keyword evidence="16" id="KW-1185">Reference proteome</keyword>
<comment type="catalytic activity">
    <reaction evidence="1">
        <text>ATP + protein L-histidine = ADP + protein N-phospho-L-histidine.</text>
        <dbReference type="EC" id="2.7.13.3"/>
    </reaction>
</comment>
<proteinExistence type="predicted"/>
<feature type="domain" description="PAC" evidence="14">
    <location>
        <begin position="341"/>
        <end position="391"/>
    </location>
</feature>
<dbReference type="PRINTS" id="PR00344">
    <property type="entry name" value="BCTRLSENSOR"/>
</dbReference>
<dbReference type="Gene3D" id="3.30.450.20">
    <property type="entry name" value="PAS domain"/>
    <property type="match status" value="3"/>
</dbReference>
<evidence type="ECO:0000256" key="6">
    <source>
        <dbReference type="ARBA" id="ARBA00022741"/>
    </source>
</evidence>
<evidence type="ECO:0000256" key="7">
    <source>
        <dbReference type="ARBA" id="ARBA00022777"/>
    </source>
</evidence>
<dbReference type="EC" id="2.7.13.3" evidence="3"/>
<keyword evidence="8" id="KW-0067">ATP-binding</keyword>
<evidence type="ECO:0000256" key="4">
    <source>
        <dbReference type="ARBA" id="ARBA00022553"/>
    </source>
</evidence>
<dbReference type="InterPro" id="IPR005467">
    <property type="entry name" value="His_kinase_dom"/>
</dbReference>
<dbReference type="PROSITE" id="PS50110">
    <property type="entry name" value="RESPONSE_REGULATORY"/>
    <property type="match status" value="1"/>
</dbReference>
<feature type="domain" description="PAS" evidence="13">
    <location>
        <begin position="27"/>
        <end position="97"/>
    </location>
</feature>
<dbReference type="PANTHER" id="PTHR43065:SF46">
    <property type="entry name" value="C4-DICARBOXYLATE TRANSPORT SENSOR PROTEIN DCTB"/>
    <property type="match status" value="1"/>
</dbReference>
<evidence type="ECO:0000256" key="2">
    <source>
        <dbReference type="ARBA" id="ARBA00004236"/>
    </source>
</evidence>
<dbReference type="RefSeq" id="WP_220146480.1">
    <property type="nucleotide sequence ID" value="NZ_JAHXZI010000014.1"/>
</dbReference>
<gene>
    <name evidence="15" type="ORF">KZ829_25655</name>
</gene>
<dbReference type="Pfam" id="PF02518">
    <property type="entry name" value="HATPase_c"/>
    <property type="match status" value="1"/>
</dbReference>
<dbReference type="SMART" id="SM00387">
    <property type="entry name" value="HATPase_c"/>
    <property type="match status" value="1"/>
</dbReference>
<comment type="subcellular location">
    <subcellularLocation>
        <location evidence="2">Cell membrane</location>
    </subcellularLocation>
</comment>
<evidence type="ECO:0000259" key="11">
    <source>
        <dbReference type="PROSITE" id="PS50109"/>
    </source>
</evidence>
<dbReference type="SMART" id="SM00448">
    <property type="entry name" value="REC"/>
    <property type="match status" value="1"/>
</dbReference>
<accession>A0ABS7B853</accession>
<evidence type="ECO:0000313" key="15">
    <source>
        <dbReference type="EMBL" id="MBW6437135.1"/>
    </source>
</evidence>
<dbReference type="NCBIfam" id="TIGR00229">
    <property type="entry name" value="sensory_box"/>
    <property type="match status" value="3"/>
</dbReference>
<dbReference type="InterPro" id="IPR013767">
    <property type="entry name" value="PAS_fold"/>
</dbReference>
<feature type="domain" description="PAC" evidence="14">
    <location>
        <begin position="223"/>
        <end position="273"/>
    </location>
</feature>
<comment type="caution">
    <text evidence="15">The sequence shown here is derived from an EMBL/GenBank/DDBJ whole genome shotgun (WGS) entry which is preliminary data.</text>
</comment>
<evidence type="ECO:0000256" key="1">
    <source>
        <dbReference type="ARBA" id="ARBA00000085"/>
    </source>
</evidence>
<dbReference type="InterPro" id="IPR001789">
    <property type="entry name" value="Sig_transdc_resp-reg_receiver"/>
</dbReference>
<dbReference type="InterPro" id="IPR000700">
    <property type="entry name" value="PAS-assoc_C"/>
</dbReference>
<dbReference type="SMART" id="SM00086">
    <property type="entry name" value="PAC"/>
    <property type="match status" value="3"/>
</dbReference>
<reference evidence="15 16" key="1">
    <citation type="journal article" date="2013" name="Antonie Van Leeuwenhoek">
        <title>Actinoplanes hulinensis sp. nov., a novel actinomycete isolated from soybean root (Glycine max (L.) Merr).</title>
        <authorList>
            <person name="Shen Y."/>
            <person name="Liu C."/>
            <person name="Wang X."/>
            <person name="Zhao J."/>
            <person name="Jia F."/>
            <person name="Zhang Y."/>
            <person name="Wang L."/>
            <person name="Yang D."/>
            <person name="Xiang W."/>
        </authorList>
    </citation>
    <scope>NUCLEOTIDE SEQUENCE [LARGE SCALE GENOMIC DNA]</scope>
    <source>
        <strain evidence="15 16">NEAU-M9</strain>
    </source>
</reference>
<dbReference type="SUPFAM" id="SSF52172">
    <property type="entry name" value="CheY-like"/>
    <property type="match status" value="1"/>
</dbReference>
<evidence type="ECO:0000256" key="5">
    <source>
        <dbReference type="ARBA" id="ARBA00022679"/>
    </source>
</evidence>
<evidence type="ECO:0000256" key="8">
    <source>
        <dbReference type="ARBA" id="ARBA00022840"/>
    </source>
</evidence>
<dbReference type="CDD" id="cd00082">
    <property type="entry name" value="HisKA"/>
    <property type="match status" value="1"/>
</dbReference>
<dbReference type="InterPro" id="IPR003594">
    <property type="entry name" value="HATPase_dom"/>
</dbReference>
<evidence type="ECO:0000259" key="13">
    <source>
        <dbReference type="PROSITE" id="PS50112"/>
    </source>
</evidence>
<dbReference type="InterPro" id="IPR011006">
    <property type="entry name" value="CheY-like_superfamily"/>
</dbReference>
<dbReference type="EMBL" id="JAHXZI010000014">
    <property type="protein sequence ID" value="MBW6437135.1"/>
    <property type="molecule type" value="Genomic_DNA"/>
</dbReference>
<feature type="domain" description="Response regulatory" evidence="12">
    <location>
        <begin position="672"/>
        <end position="788"/>
    </location>
</feature>
<dbReference type="PROSITE" id="PS50112">
    <property type="entry name" value="PAS"/>
    <property type="match status" value="3"/>
</dbReference>
<keyword evidence="6" id="KW-0547">Nucleotide-binding</keyword>
<dbReference type="InterPro" id="IPR035965">
    <property type="entry name" value="PAS-like_dom_sf"/>
</dbReference>
<dbReference type="CDD" id="cd00130">
    <property type="entry name" value="PAS"/>
    <property type="match status" value="3"/>
</dbReference>
<keyword evidence="4 10" id="KW-0597">Phosphoprotein</keyword>
<evidence type="ECO:0000259" key="12">
    <source>
        <dbReference type="PROSITE" id="PS50110"/>
    </source>
</evidence>
<evidence type="ECO:0000256" key="3">
    <source>
        <dbReference type="ARBA" id="ARBA00012438"/>
    </source>
</evidence>
<organism evidence="15 16">
    <name type="scientific">Actinoplanes hulinensis</name>
    <dbReference type="NCBI Taxonomy" id="1144547"/>
    <lineage>
        <taxon>Bacteria</taxon>
        <taxon>Bacillati</taxon>
        <taxon>Actinomycetota</taxon>
        <taxon>Actinomycetes</taxon>
        <taxon>Micromonosporales</taxon>
        <taxon>Micromonosporaceae</taxon>
        <taxon>Actinoplanes</taxon>
    </lineage>
</organism>
<dbReference type="Pfam" id="PF00989">
    <property type="entry name" value="PAS"/>
    <property type="match status" value="2"/>
</dbReference>
<dbReference type="SMART" id="SM00388">
    <property type="entry name" value="HisKA"/>
    <property type="match status" value="1"/>
</dbReference>
<feature type="domain" description="PAS" evidence="13">
    <location>
        <begin position="267"/>
        <end position="319"/>
    </location>
</feature>
<dbReference type="SMART" id="SM00091">
    <property type="entry name" value="PAS"/>
    <property type="match status" value="3"/>
</dbReference>
<evidence type="ECO:0000259" key="14">
    <source>
        <dbReference type="PROSITE" id="PS50113"/>
    </source>
</evidence>
<dbReference type="CDD" id="cd00156">
    <property type="entry name" value="REC"/>
    <property type="match status" value="1"/>
</dbReference>
<dbReference type="Gene3D" id="3.30.565.10">
    <property type="entry name" value="Histidine kinase-like ATPase, C-terminal domain"/>
    <property type="match status" value="1"/>
</dbReference>
<dbReference type="InterPro" id="IPR003661">
    <property type="entry name" value="HisK_dim/P_dom"/>
</dbReference>
<dbReference type="Gene3D" id="1.10.287.130">
    <property type="match status" value="1"/>
</dbReference>
<dbReference type="InterPro" id="IPR036097">
    <property type="entry name" value="HisK_dim/P_sf"/>
</dbReference>
<dbReference type="SUPFAM" id="SSF47384">
    <property type="entry name" value="Homodimeric domain of signal transducing histidine kinase"/>
    <property type="match status" value="1"/>
</dbReference>
<feature type="domain" description="PAC" evidence="14">
    <location>
        <begin position="98"/>
        <end position="152"/>
    </location>
</feature>
<dbReference type="SUPFAM" id="SSF55874">
    <property type="entry name" value="ATPase domain of HSP90 chaperone/DNA topoisomerase II/histidine kinase"/>
    <property type="match status" value="1"/>
</dbReference>
<feature type="domain" description="PAS" evidence="13">
    <location>
        <begin position="146"/>
        <end position="216"/>
    </location>
</feature>
<dbReference type="SUPFAM" id="SSF55785">
    <property type="entry name" value="PYP-like sensor domain (PAS domain)"/>
    <property type="match status" value="3"/>
</dbReference>
<feature type="domain" description="Histidine kinase" evidence="11">
    <location>
        <begin position="413"/>
        <end position="645"/>
    </location>
</feature>
<dbReference type="InterPro" id="IPR000014">
    <property type="entry name" value="PAS"/>
</dbReference>
<dbReference type="Pfam" id="PF00512">
    <property type="entry name" value="HisKA"/>
    <property type="match status" value="1"/>
</dbReference>
<dbReference type="Proteomes" id="UP001519863">
    <property type="component" value="Unassembled WGS sequence"/>
</dbReference>
<dbReference type="Pfam" id="PF00072">
    <property type="entry name" value="Response_reg"/>
    <property type="match status" value="1"/>
</dbReference>
<name>A0ABS7B853_9ACTN</name>
<dbReference type="Gene3D" id="3.40.50.2300">
    <property type="match status" value="1"/>
</dbReference>
<dbReference type="InterPro" id="IPR001610">
    <property type="entry name" value="PAC"/>
</dbReference>
<keyword evidence="9" id="KW-0902">Two-component regulatory system</keyword>
<dbReference type="PROSITE" id="PS50113">
    <property type="entry name" value="PAC"/>
    <property type="match status" value="3"/>
</dbReference>
<dbReference type="Pfam" id="PF13426">
    <property type="entry name" value="PAS_9"/>
    <property type="match status" value="1"/>
</dbReference>
<keyword evidence="7" id="KW-0418">Kinase</keyword>
<dbReference type="PANTHER" id="PTHR43065">
    <property type="entry name" value="SENSOR HISTIDINE KINASE"/>
    <property type="match status" value="1"/>
</dbReference>
<dbReference type="PROSITE" id="PS50109">
    <property type="entry name" value="HIS_KIN"/>
    <property type="match status" value="1"/>
</dbReference>
<evidence type="ECO:0000256" key="9">
    <source>
        <dbReference type="ARBA" id="ARBA00023012"/>
    </source>
</evidence>
<dbReference type="InterPro" id="IPR036890">
    <property type="entry name" value="HATPase_C_sf"/>
</dbReference>
<sequence>MLQAEISLRTVILMVMQGRKRTGKRHDEGFLSSVVSSTADAIIGCDTQGLITAWNPAAERTYGYLCDEVRRRPVTMLYPADVAERDWQIFQKALRGIPTGQLRTVRLRKDGTRVPVRMSFSPIEGTDGSIRGVVSVAHELTDEIRSEARMTALLEATPDAIVGIDREGRIVFANRSCERLLGYQPEELTGRQARTLFAQETRTDMIELHARLLADPRLRDRTRTLTTRLRRRDGTELPGETTLSWREEPGGSLLIAATRDLTEQYRAEDKLRALLEAVPEAITGISLDGRIVMANRGTERLLGYSREELLNEPYDRLLPGYERERVARMVAGLFESDLPSTVVYVDIIRADGTLVPTESTVSRFDSAGEHMLLVAGRDITERVAAEQERARLAEQVQRQRTQRLEALGQLAGGVAHDFNNLLAVISNYTDLLGDEVADLARTDPGQWQPFADDLDRIRKAAERGAGLTQRLLTFSRRDLNRPRVLEPGAALDRLLPSLRTAVGAGHELRLTAVPGLWPVLLDPGQLDQLLVNLAVNARDAMPDGGPVAIAVDNFQSDGDDPGFQPPPESGRRYLRLRVTDTGVGMSADVAARAFEPFFTTKDKSPGTGLGLAAVYGIVGQAGGCLSVTSSPGAGTTMTVLLPATDEAYTDPEDEIVPDEGGPDAGEPGRHHVILLADDEEGVRESTARALTRHGYRVLTAPDGPAALTLAHRHRDEIEVLLTDVMMPRMHGGELAQRVAELIPDIRVIYMSGYAEPLLDIAPAGPTATPLLEKPFAIADLLRTLRGGPIRSAGRGDGMHVT</sequence>
<protein>
    <recommendedName>
        <fullName evidence="3">histidine kinase</fullName>
        <ecNumber evidence="3">2.7.13.3</ecNumber>
    </recommendedName>
</protein>
<keyword evidence="5" id="KW-0808">Transferase</keyword>
<feature type="modified residue" description="4-aspartylphosphate" evidence="10">
    <location>
        <position position="723"/>
    </location>
</feature>
<evidence type="ECO:0000256" key="10">
    <source>
        <dbReference type="PROSITE-ProRule" id="PRU00169"/>
    </source>
</evidence>
<dbReference type="InterPro" id="IPR004358">
    <property type="entry name" value="Sig_transdc_His_kin-like_C"/>
</dbReference>
<evidence type="ECO:0000313" key="16">
    <source>
        <dbReference type="Proteomes" id="UP001519863"/>
    </source>
</evidence>